<keyword evidence="5 18" id="KW-0285">Flavoprotein</keyword>
<comment type="subcellular location">
    <subcellularLocation>
        <location evidence="2">Mitochondrion inner membrane</location>
    </subcellularLocation>
</comment>
<reference evidence="22" key="1">
    <citation type="journal article" date="2019" name="Nat. Commun.">
        <title>Expansion of phycobilisome linker gene families in mesophilic red algae.</title>
        <authorList>
            <person name="Lee J."/>
            <person name="Kim D."/>
            <person name="Bhattacharya D."/>
            <person name="Yoon H.S."/>
        </authorList>
    </citation>
    <scope>NUCLEOTIDE SEQUENCE [LARGE SCALE GENOMIC DNA]</scope>
    <source>
        <strain evidence="22">CCMP 1328</strain>
    </source>
</reference>
<feature type="domain" description="ETF-QO/FixX C-terminal" evidence="19">
    <location>
        <begin position="508"/>
        <end position="601"/>
    </location>
</feature>
<comment type="similarity">
    <text evidence="3">Belongs to the ETF-QO/FixC family.</text>
</comment>
<keyword evidence="15" id="KW-0496">Mitochondrion</keyword>
<comment type="catalytic activity">
    <reaction evidence="17 18">
        <text>a ubiquinone + reduced [electron-transfer flavoprotein] = a ubiquinol + oxidized [electron-transfer flavoprotein] + H(+)</text>
        <dbReference type="Rhea" id="RHEA:24052"/>
        <dbReference type="Rhea" id="RHEA-COMP:9565"/>
        <dbReference type="Rhea" id="RHEA-COMP:9566"/>
        <dbReference type="Rhea" id="RHEA-COMP:10685"/>
        <dbReference type="Rhea" id="RHEA-COMP:10686"/>
        <dbReference type="ChEBI" id="CHEBI:15378"/>
        <dbReference type="ChEBI" id="CHEBI:16389"/>
        <dbReference type="ChEBI" id="CHEBI:17976"/>
        <dbReference type="ChEBI" id="CHEBI:57692"/>
        <dbReference type="ChEBI" id="CHEBI:58307"/>
        <dbReference type="EC" id="1.5.5.1"/>
    </reaction>
</comment>
<keyword evidence="6 18" id="KW-0479">Metal-binding</keyword>
<evidence type="ECO:0000256" key="13">
    <source>
        <dbReference type="ARBA" id="ARBA00023014"/>
    </source>
</evidence>
<dbReference type="EMBL" id="VRMN01000006">
    <property type="protein sequence ID" value="KAA8493862.1"/>
    <property type="molecule type" value="Genomic_DNA"/>
</dbReference>
<dbReference type="InterPro" id="IPR049398">
    <property type="entry name" value="ETF-QO/FixC_UQ-bd"/>
</dbReference>
<evidence type="ECO:0000259" key="19">
    <source>
        <dbReference type="Pfam" id="PF05187"/>
    </source>
</evidence>
<evidence type="ECO:0000256" key="12">
    <source>
        <dbReference type="ARBA" id="ARBA00023004"/>
    </source>
</evidence>
<keyword evidence="10 18" id="KW-0249">Electron transport</keyword>
<dbReference type="OMA" id="INFQNCV"/>
<keyword evidence="22" id="KW-1185">Reference proteome</keyword>
<evidence type="ECO:0000256" key="17">
    <source>
        <dbReference type="ARBA" id="ARBA00052682"/>
    </source>
</evidence>
<dbReference type="GO" id="GO:0005743">
    <property type="term" value="C:mitochondrial inner membrane"/>
    <property type="evidence" value="ECO:0007669"/>
    <property type="project" value="UniProtKB-SubCell"/>
</dbReference>
<keyword evidence="8 18" id="KW-0274">FAD</keyword>
<keyword evidence="7" id="KW-0999">Mitochondrion inner membrane</keyword>
<evidence type="ECO:0000256" key="16">
    <source>
        <dbReference type="ARBA" id="ARBA00023136"/>
    </source>
</evidence>
<dbReference type="SUPFAM" id="SSF54862">
    <property type="entry name" value="4Fe-4S ferredoxins"/>
    <property type="match status" value="1"/>
</dbReference>
<dbReference type="FunFam" id="3.30.70.20:FF:000015">
    <property type="entry name" value="Electron transfer flavoprotein-ubiquinone oxidoreductase"/>
    <property type="match status" value="1"/>
</dbReference>
<dbReference type="Gene3D" id="3.50.50.60">
    <property type="entry name" value="FAD/NAD(P)-binding domain"/>
    <property type="match status" value="1"/>
</dbReference>
<dbReference type="InterPro" id="IPR036188">
    <property type="entry name" value="FAD/NAD-bd_sf"/>
</dbReference>
<comment type="caution">
    <text evidence="21">The sequence shown here is derived from an EMBL/GenBank/DDBJ whole genome shotgun (WGS) entry which is preliminary data.</text>
</comment>
<name>A0A5J4YSN2_PORPP</name>
<evidence type="ECO:0000256" key="18">
    <source>
        <dbReference type="RuleBase" id="RU366068"/>
    </source>
</evidence>
<evidence type="ECO:0000256" key="1">
    <source>
        <dbReference type="ARBA" id="ARBA00001974"/>
    </source>
</evidence>
<dbReference type="Gene3D" id="3.30.9.90">
    <property type="match status" value="1"/>
</dbReference>
<dbReference type="Pfam" id="PF05187">
    <property type="entry name" value="Fer4_ETF_QO"/>
    <property type="match status" value="1"/>
</dbReference>
<evidence type="ECO:0000256" key="15">
    <source>
        <dbReference type="ARBA" id="ARBA00023128"/>
    </source>
</evidence>
<dbReference type="GO" id="GO:0004174">
    <property type="term" value="F:electron-transferring-flavoprotein dehydrogenase activity"/>
    <property type="evidence" value="ECO:0007669"/>
    <property type="project" value="UniProtKB-UniRule"/>
</dbReference>
<dbReference type="Proteomes" id="UP000324585">
    <property type="component" value="Unassembled WGS sequence"/>
</dbReference>
<evidence type="ECO:0000256" key="8">
    <source>
        <dbReference type="ARBA" id="ARBA00022827"/>
    </source>
</evidence>
<dbReference type="EC" id="1.5.5.1" evidence="18"/>
<evidence type="ECO:0000256" key="14">
    <source>
        <dbReference type="ARBA" id="ARBA00023075"/>
    </source>
</evidence>
<keyword evidence="16" id="KW-0472">Membrane</keyword>
<protein>
    <recommendedName>
        <fullName evidence="18">Electron transfer flavoprotein-ubiquinone oxidoreductase</fullName>
        <shortName evidence="18">ETF-QO</shortName>
        <ecNumber evidence="18">1.5.5.1</ecNumber>
    </recommendedName>
</protein>
<organism evidence="21 22">
    <name type="scientific">Porphyridium purpureum</name>
    <name type="common">Red alga</name>
    <name type="synonym">Porphyridium cruentum</name>
    <dbReference type="NCBI Taxonomy" id="35688"/>
    <lineage>
        <taxon>Eukaryota</taxon>
        <taxon>Rhodophyta</taxon>
        <taxon>Bangiophyceae</taxon>
        <taxon>Porphyridiales</taxon>
        <taxon>Porphyridiaceae</taxon>
        <taxon>Porphyridium</taxon>
    </lineage>
</organism>
<keyword evidence="9" id="KW-0809">Transit peptide</keyword>
<proteinExistence type="inferred from homology"/>
<accession>A0A5J4YSN2</accession>
<dbReference type="SUPFAM" id="SSF51905">
    <property type="entry name" value="FAD/NAD(P)-binding domain"/>
    <property type="match status" value="1"/>
</dbReference>
<evidence type="ECO:0000256" key="10">
    <source>
        <dbReference type="ARBA" id="ARBA00022982"/>
    </source>
</evidence>
<sequence>MLRVAHSCARQWWSVTNAHARRCVAATQSAPVRRMCAGAALPPRDELEYDVAIVGAGPAGLAAAIRLRQLCAASGKDLSVCVLEKGTEVGAHILSGCVLEPRALDELLPDWQRMNDPRPPTLTPVTDDRFYLFTERHAVQSPLTPPQMHNKGKNVMLSLSQLTRWMAAYAEQHMQVDIFPGFACDELLIEDDATDGTAASRRVVGVALKDMGIAKDGSQKMTFQRGAAVKARLTLLAEGARGSLTQAAEAHFGLRDKCSHQTYALGLKEVWRVRPEVHQPGLCMHSVGWPLDSSTYGGSFMYHLADDDDATTPQCRMAVGFVLALDYHNPHTVAHSEFQKWKTHPSMHKYFEDAECLQYGARVLNEGGVQSIPRLDFPGGALIGCAAGFLNVPKIKGTHTAMKSGMLAAETAFESLSSDARGSMAHYPSAVKASWIMEELETVRNIRPGFKYGLWAGLANAAFESYISRGRAPWTLQHAPPDHTVLRDASECESPAYPKPGEGNPAVLDILSSVALSGTYHDHDEQPHLRLRDPSVPQRVNLPKYAGPESKYCPAKVYEYVDDQLVINAQNCLHCKACDVKDPTQNIQWTVPEGGDGPKYTLM</sequence>
<keyword evidence="13 18" id="KW-0411">Iron-sulfur</keyword>
<dbReference type="InterPro" id="IPR040156">
    <property type="entry name" value="ETF-QO"/>
</dbReference>
<evidence type="ECO:0000256" key="2">
    <source>
        <dbReference type="ARBA" id="ARBA00004273"/>
    </source>
</evidence>
<dbReference type="Pfam" id="PF13450">
    <property type="entry name" value="NAD_binding_8"/>
    <property type="match status" value="1"/>
</dbReference>
<evidence type="ECO:0000256" key="6">
    <source>
        <dbReference type="ARBA" id="ARBA00022723"/>
    </source>
</evidence>
<dbReference type="Pfam" id="PF21162">
    <property type="entry name" value="ETFQO_UQ-bd"/>
    <property type="match status" value="1"/>
</dbReference>
<dbReference type="PANTHER" id="PTHR10617">
    <property type="entry name" value="ELECTRON TRANSFER FLAVOPROTEIN-UBIQUINONE OXIDOREDUCTASE"/>
    <property type="match status" value="1"/>
</dbReference>
<dbReference type="InterPro" id="IPR007859">
    <property type="entry name" value="ETF-QO/FixX_C"/>
</dbReference>
<evidence type="ECO:0000256" key="5">
    <source>
        <dbReference type="ARBA" id="ARBA00022630"/>
    </source>
</evidence>
<dbReference type="Gene3D" id="3.30.70.20">
    <property type="match status" value="1"/>
</dbReference>
<evidence type="ECO:0000256" key="11">
    <source>
        <dbReference type="ARBA" id="ARBA00023002"/>
    </source>
</evidence>
<dbReference type="SUPFAM" id="SSF54373">
    <property type="entry name" value="FAD-linked reductases, C-terminal domain"/>
    <property type="match status" value="1"/>
</dbReference>
<feature type="domain" description="ETF-QO/FixC ubiquinone-binding" evidence="20">
    <location>
        <begin position="263"/>
        <end position="364"/>
    </location>
</feature>
<evidence type="ECO:0000256" key="9">
    <source>
        <dbReference type="ARBA" id="ARBA00022946"/>
    </source>
</evidence>
<dbReference type="GO" id="GO:0046872">
    <property type="term" value="F:metal ion binding"/>
    <property type="evidence" value="ECO:0007669"/>
    <property type="project" value="UniProtKB-KW"/>
</dbReference>
<evidence type="ECO:0000256" key="3">
    <source>
        <dbReference type="ARBA" id="ARBA00006796"/>
    </source>
</evidence>
<evidence type="ECO:0000313" key="21">
    <source>
        <dbReference type="EMBL" id="KAA8493862.1"/>
    </source>
</evidence>
<comment type="cofactor">
    <cofactor evidence="18">
        <name>[4Fe-4S] cluster</name>
        <dbReference type="ChEBI" id="CHEBI:49883"/>
    </cofactor>
    <text evidence="18">Binds 1 [4Fe-4S] cluster.</text>
</comment>
<dbReference type="GO" id="GO:0051539">
    <property type="term" value="F:4 iron, 4 sulfur cluster binding"/>
    <property type="evidence" value="ECO:0007669"/>
    <property type="project" value="UniProtKB-UniRule"/>
</dbReference>
<keyword evidence="14 18" id="KW-0830">Ubiquinone</keyword>
<comment type="function">
    <text evidence="18">Accepts electrons from ETF and reduces ubiquinone.</text>
</comment>
<gene>
    <name evidence="21" type="ORF">FVE85_4999</name>
</gene>
<keyword evidence="4 18" id="KW-0813">Transport</keyword>
<comment type="cofactor">
    <cofactor evidence="1 18">
        <name>FAD</name>
        <dbReference type="ChEBI" id="CHEBI:57692"/>
    </cofactor>
</comment>
<evidence type="ECO:0000259" key="20">
    <source>
        <dbReference type="Pfam" id="PF21162"/>
    </source>
</evidence>
<keyword evidence="12 18" id="KW-0408">Iron</keyword>
<evidence type="ECO:0000256" key="4">
    <source>
        <dbReference type="ARBA" id="ARBA00022448"/>
    </source>
</evidence>
<evidence type="ECO:0000256" key="7">
    <source>
        <dbReference type="ARBA" id="ARBA00022792"/>
    </source>
</evidence>
<keyword evidence="11 18" id="KW-0560">Oxidoreductase</keyword>
<dbReference type="PANTHER" id="PTHR10617:SF107">
    <property type="entry name" value="ELECTRON TRANSFER FLAVOPROTEIN-UBIQUINONE OXIDOREDUCTASE, MITOCHONDRIAL"/>
    <property type="match status" value="1"/>
</dbReference>
<dbReference type="OrthoDB" id="437331at2759"/>
<evidence type="ECO:0000313" key="22">
    <source>
        <dbReference type="Proteomes" id="UP000324585"/>
    </source>
</evidence>
<dbReference type="AlphaFoldDB" id="A0A5J4YSN2"/>